<proteinExistence type="inferred from homology"/>
<keyword evidence="2" id="KW-0804">Transcription</keyword>
<organism evidence="5 6">
    <name type="scientific">Spirodela intermedia</name>
    <name type="common">Intermediate duckweed</name>
    <dbReference type="NCBI Taxonomy" id="51605"/>
    <lineage>
        <taxon>Eukaryota</taxon>
        <taxon>Viridiplantae</taxon>
        <taxon>Streptophyta</taxon>
        <taxon>Embryophyta</taxon>
        <taxon>Tracheophyta</taxon>
        <taxon>Spermatophyta</taxon>
        <taxon>Magnoliopsida</taxon>
        <taxon>Liliopsida</taxon>
        <taxon>Araceae</taxon>
        <taxon>Lemnoideae</taxon>
        <taxon>Spirodela</taxon>
    </lineage>
</organism>
<evidence type="ECO:0000256" key="2">
    <source>
        <dbReference type="ARBA" id="ARBA00023163"/>
    </source>
</evidence>
<name>A0A7I8KN20_SPIIN</name>
<dbReference type="PANTHER" id="PTHR31636">
    <property type="entry name" value="OSJNBA0084A10.13 PROTEIN-RELATED"/>
    <property type="match status" value="1"/>
</dbReference>
<dbReference type="OrthoDB" id="762338at2759"/>
<feature type="region of interest" description="Leucine repeat II (LRII)" evidence="3">
    <location>
        <begin position="218"/>
        <end position="250"/>
    </location>
</feature>
<sequence length="469" mass="50955">MVGMAVLDEGSSSVASSPLQFLSLMSISRTALAAGRGSPPAAQEMKSDERGIFLIHLLLNCANYVAAGDLEHANACLEHIALLGASPDGDTMQRIAALFTDALARRLLRSSWPGIFRAITTTAGVGGATTAAPSPASAALLARRHFFDLCPFLKLSYVIANQAILEAMEGEHVIHLIDLHAADPSPWIALLQALSRRQEGAPHLRITGVHDQREVLELVASRLSDEAEKLDVPFQFNPVVSKLEDLDTERSLRVKTGEAVAVCSILQLHRLLAPDAYRKPSSPSRSSALRSGDSGVSSAPSPPCSTRMDAFLAALWGLAPKVMVVVEQESDHNGGSLVERFTEALNYYAALFDCLESAAAAAGGRGEERARVERALFGEEMRDIVATEGAERRERHERLERWLRRMDCAGFLRVPLSYYALLQARRLLQQGYTGCGGYGVRDEAGGCHALCWQDRALFSVSAWCCRRFD</sequence>
<feature type="region of interest" description="SAW" evidence="3">
    <location>
        <begin position="386"/>
        <end position="464"/>
    </location>
</feature>
<reference evidence="5" key="1">
    <citation type="submission" date="2020-02" db="EMBL/GenBank/DDBJ databases">
        <authorList>
            <person name="Scholz U."/>
            <person name="Mascher M."/>
            <person name="Fiebig A."/>
        </authorList>
    </citation>
    <scope>NUCLEOTIDE SEQUENCE</scope>
</reference>
<keyword evidence="1" id="KW-0805">Transcription regulation</keyword>
<protein>
    <submittedName>
        <fullName evidence="5">Uncharacterized protein</fullName>
    </submittedName>
</protein>
<feature type="region of interest" description="Disordered" evidence="4">
    <location>
        <begin position="277"/>
        <end position="303"/>
    </location>
</feature>
<feature type="region of interest" description="VHIID" evidence="3">
    <location>
        <begin position="143"/>
        <end position="208"/>
    </location>
</feature>
<evidence type="ECO:0000313" key="6">
    <source>
        <dbReference type="Proteomes" id="UP000663760"/>
    </source>
</evidence>
<dbReference type="EMBL" id="LR746269">
    <property type="protein sequence ID" value="CAA7398488.1"/>
    <property type="molecule type" value="Genomic_DNA"/>
</dbReference>
<evidence type="ECO:0000256" key="1">
    <source>
        <dbReference type="ARBA" id="ARBA00023015"/>
    </source>
</evidence>
<evidence type="ECO:0000313" key="5">
    <source>
        <dbReference type="EMBL" id="CAA7398488.1"/>
    </source>
</evidence>
<keyword evidence="6" id="KW-1185">Reference proteome</keyword>
<evidence type="ECO:0000256" key="4">
    <source>
        <dbReference type="SAM" id="MobiDB-lite"/>
    </source>
</evidence>
<dbReference type="AlphaFoldDB" id="A0A7I8KN20"/>
<dbReference type="InterPro" id="IPR005202">
    <property type="entry name" value="TF_GRAS"/>
</dbReference>
<dbReference type="Pfam" id="PF03514">
    <property type="entry name" value="GRAS"/>
    <property type="match status" value="1"/>
</dbReference>
<feature type="short sequence motif" description="LXXLL motif" evidence="3">
    <location>
        <begin position="268"/>
        <end position="272"/>
    </location>
</feature>
<feature type="compositionally biased region" description="Low complexity" evidence="4">
    <location>
        <begin position="280"/>
        <end position="295"/>
    </location>
</feature>
<accession>A0A7I8KN20</accession>
<comment type="caution">
    <text evidence="3">Lacks conserved residue(s) required for the propagation of feature annotation.</text>
</comment>
<comment type="similarity">
    <text evidence="3">Belongs to the GRAS family.</text>
</comment>
<gene>
    <name evidence="5" type="ORF">SI8410_06009153</name>
</gene>
<evidence type="ECO:0000256" key="3">
    <source>
        <dbReference type="PROSITE-ProRule" id="PRU01191"/>
    </source>
</evidence>
<dbReference type="Proteomes" id="UP000663760">
    <property type="component" value="Chromosome 6"/>
</dbReference>
<dbReference type="PROSITE" id="PS50985">
    <property type="entry name" value="GRAS"/>
    <property type="match status" value="1"/>
</dbReference>